<dbReference type="NCBIfam" id="TIGR01693">
    <property type="entry name" value="UTase_glnD"/>
    <property type="match status" value="1"/>
</dbReference>
<evidence type="ECO:0000256" key="3">
    <source>
        <dbReference type="ARBA" id="ARBA00022737"/>
    </source>
</evidence>
<organism evidence="9">
    <name type="scientific">hydrothermal vent metagenome</name>
    <dbReference type="NCBI Taxonomy" id="652676"/>
    <lineage>
        <taxon>unclassified sequences</taxon>
        <taxon>metagenomes</taxon>
        <taxon>ecological metagenomes</taxon>
    </lineage>
</organism>
<dbReference type="Pfam" id="PF24931">
    <property type="entry name" value="ACT_ACR9_3rd"/>
    <property type="match status" value="1"/>
</dbReference>
<accession>A0A3B0VPG8</accession>
<dbReference type="SMART" id="SM00471">
    <property type="entry name" value="HDc"/>
    <property type="match status" value="1"/>
</dbReference>
<dbReference type="SUPFAM" id="SSF81593">
    <property type="entry name" value="Nucleotidyltransferase substrate binding subunit/domain"/>
    <property type="match status" value="1"/>
</dbReference>
<dbReference type="CDD" id="cd04899">
    <property type="entry name" value="ACT_ACR-UUR-like_2"/>
    <property type="match status" value="1"/>
</dbReference>
<dbReference type="Gene3D" id="1.10.3090.10">
    <property type="entry name" value="cca-adding enzyme, domain 2"/>
    <property type="match status" value="1"/>
</dbReference>
<dbReference type="InterPro" id="IPR002912">
    <property type="entry name" value="ACT_dom"/>
</dbReference>
<evidence type="ECO:0000256" key="2">
    <source>
        <dbReference type="ARBA" id="ARBA00022695"/>
    </source>
</evidence>
<dbReference type="CDD" id="cd04900">
    <property type="entry name" value="ACT_UUR-like_1"/>
    <property type="match status" value="1"/>
</dbReference>
<dbReference type="Pfam" id="PF08335">
    <property type="entry name" value="GlnD_UR_UTase"/>
    <property type="match status" value="1"/>
</dbReference>
<protein>
    <submittedName>
        <fullName evidence="9">[Protein-PII] uridylyltransferase / [Protein-PII]-UMP uridylyl-removing enzyme</fullName>
        <ecNumber evidence="9">2.7.7.59</ecNumber>
    </submittedName>
</protein>
<proteinExistence type="inferred from homology"/>
<dbReference type="InterPro" id="IPR005105">
    <property type="entry name" value="GlnD_Uridyltrans_N"/>
</dbReference>
<evidence type="ECO:0000256" key="6">
    <source>
        <dbReference type="ARBA" id="ARBA00023268"/>
    </source>
</evidence>
<evidence type="ECO:0000313" key="9">
    <source>
        <dbReference type="EMBL" id="VAW38759.1"/>
    </source>
</evidence>
<keyword evidence="6" id="KW-0511">Multifunctional enzyme</keyword>
<dbReference type="SUPFAM" id="SSF81301">
    <property type="entry name" value="Nucleotidyltransferase"/>
    <property type="match status" value="1"/>
</dbReference>
<dbReference type="InterPro" id="IPR006674">
    <property type="entry name" value="HD_domain"/>
</dbReference>
<feature type="domain" description="HD" evidence="8">
    <location>
        <begin position="464"/>
        <end position="585"/>
    </location>
</feature>
<keyword evidence="2 9" id="KW-0548">Nucleotidyltransferase</keyword>
<dbReference type="Gene3D" id="3.30.460.10">
    <property type="entry name" value="Beta Polymerase, domain 2"/>
    <property type="match status" value="1"/>
</dbReference>
<dbReference type="EMBL" id="UOEZ01000078">
    <property type="protein sequence ID" value="VAW38759.1"/>
    <property type="molecule type" value="Genomic_DNA"/>
</dbReference>
<dbReference type="InterPro" id="IPR003607">
    <property type="entry name" value="HD/PDEase_dom"/>
</dbReference>
<dbReference type="SUPFAM" id="SSF81891">
    <property type="entry name" value="Poly A polymerase C-terminal region-like"/>
    <property type="match status" value="1"/>
</dbReference>
<dbReference type="InterPro" id="IPR043519">
    <property type="entry name" value="NT_sf"/>
</dbReference>
<feature type="domain" description="ACT" evidence="7">
    <location>
        <begin position="819"/>
        <end position="889"/>
    </location>
</feature>
<dbReference type="PANTHER" id="PTHR47320">
    <property type="entry name" value="BIFUNCTIONAL URIDYLYLTRANSFERASE/URIDYLYL-REMOVING ENZYME"/>
    <property type="match status" value="1"/>
</dbReference>
<dbReference type="InterPro" id="IPR010043">
    <property type="entry name" value="UTase/UR"/>
</dbReference>
<sequence>MSTSSTALTKNLDIIGAENKTELALKVKQYLAGARSELRERHIKDLSGLAITLEHTAIMDNLLETLFTGITTRLPARNNVAFVALGGYGRGELNIHSDIDLMLLYDKKRTRAIEEIAESILYVLSDAGLDLGFSIRSIKDSVNIAIEDTKTMTAMIDSRLLFGDKALYEKLITRYGELVFSKKGSAEFIESKLLERTERHKKFGDSIYVLEPNVKESHGGLRDLHAALWVAKATRRGYFSAIEEGVMSAAEKRSLEESVDFLHWVRNGIHFQSGRKKDRLTFDVQEKMAKLRGHFDAKRELAVETFMRNYYLHATNISAISELIISRCLEPETGAAAPSSKTREVGASGDFVITGDVITATAPEVFLRDPSTLIRVFEYAQDYGAAIDRKTQDLILAALEEPGLALALPVNKAAGQSFKRILGGERLFETLDSMHRLKVLDCYIPEFADIRCKVQHDLYHIYTVDTHSIFAVRELEKLWDEYCSRYKLLTALLEDVEQRAELSLAVLLHDIGKAHGSGHAEKGAAMVPRICARIGFGKESTELVTFLVREHLILANTAQYRDLHDEKLIIDFAKTVGDDERLDLLYLLTFADVKAVGPEVWSEWKGTLFQELYFKARAVLEKGAFEPTQMTVRLDKLKSRVLARARLDEDTNITAAEIEGHMKQLPPRYAFSNSPGAILAHIEYIKELDRSALVVKVRQVEDREYTELVVTTLDTSGLFAMITGVMMANSVNILGAQINTLRNGVALDLLQVNTVYGKLLTDEVKIKRIKENLKDLISGKISTESLIKNIRPSILDKKIKPAVPVRIEVDNDVSDIFTVLEIHTEDRLGLLYTISSALTSIGVIIHIAKVSTKGDTASDIFYIRDIFGQKINDGAKVDSIKKAVKDVLA</sequence>
<dbReference type="PANTHER" id="PTHR47320:SF1">
    <property type="entry name" value="BIFUNCTIONAL URIDYLYLTRANSFERASE_URIDYLYL-REMOVING ENZYME"/>
    <property type="match status" value="1"/>
</dbReference>
<evidence type="ECO:0000256" key="4">
    <source>
        <dbReference type="ARBA" id="ARBA00022801"/>
    </source>
</evidence>
<evidence type="ECO:0000256" key="1">
    <source>
        <dbReference type="ARBA" id="ARBA00022679"/>
    </source>
</evidence>
<dbReference type="InterPro" id="IPR045865">
    <property type="entry name" value="ACT-like_dom_sf"/>
</dbReference>
<dbReference type="CDD" id="cd05401">
    <property type="entry name" value="NT_GlnE_GlnD_like"/>
    <property type="match status" value="1"/>
</dbReference>
<reference evidence="9" key="1">
    <citation type="submission" date="2018-06" db="EMBL/GenBank/DDBJ databases">
        <authorList>
            <person name="Zhirakovskaya E."/>
        </authorList>
    </citation>
    <scope>NUCLEOTIDE SEQUENCE</scope>
</reference>
<dbReference type="GO" id="GO:0016787">
    <property type="term" value="F:hydrolase activity"/>
    <property type="evidence" value="ECO:0007669"/>
    <property type="project" value="UniProtKB-KW"/>
</dbReference>
<dbReference type="PROSITE" id="PS51671">
    <property type="entry name" value="ACT"/>
    <property type="match status" value="2"/>
</dbReference>
<dbReference type="HAMAP" id="MF_00277">
    <property type="entry name" value="PII_uridylyl_transf"/>
    <property type="match status" value="1"/>
</dbReference>
<dbReference type="PIRSF" id="PIRSF006288">
    <property type="entry name" value="PII_uridyltransf"/>
    <property type="match status" value="1"/>
</dbReference>
<dbReference type="Pfam" id="PF03445">
    <property type="entry name" value="DUF294"/>
    <property type="match status" value="1"/>
</dbReference>
<dbReference type="PROSITE" id="PS51831">
    <property type="entry name" value="HD"/>
    <property type="match status" value="1"/>
</dbReference>
<dbReference type="Pfam" id="PF01966">
    <property type="entry name" value="HD"/>
    <property type="match status" value="1"/>
</dbReference>
<dbReference type="InterPro" id="IPR013546">
    <property type="entry name" value="PII_UdlTrfase/GS_AdlTrfase"/>
</dbReference>
<evidence type="ECO:0000256" key="5">
    <source>
        <dbReference type="ARBA" id="ARBA00022842"/>
    </source>
</evidence>
<keyword evidence="3" id="KW-0677">Repeat</keyword>
<keyword evidence="4" id="KW-0378">Hydrolase</keyword>
<keyword evidence="5" id="KW-0460">Magnesium</keyword>
<dbReference type="EC" id="2.7.7.59" evidence="9"/>
<dbReference type="AlphaFoldDB" id="A0A3B0VPG8"/>
<name>A0A3B0VPG8_9ZZZZ</name>
<feature type="domain" description="ACT" evidence="7">
    <location>
        <begin position="707"/>
        <end position="788"/>
    </location>
</feature>
<gene>
    <name evidence="9" type="ORF">MNBD_DELTA02-603</name>
</gene>
<dbReference type="SUPFAM" id="SSF55021">
    <property type="entry name" value="ACT-like"/>
    <property type="match status" value="2"/>
</dbReference>
<evidence type="ECO:0000259" key="8">
    <source>
        <dbReference type="PROSITE" id="PS51831"/>
    </source>
</evidence>
<dbReference type="GO" id="GO:0008773">
    <property type="term" value="F:[protein-PII] uridylyltransferase activity"/>
    <property type="evidence" value="ECO:0007669"/>
    <property type="project" value="UniProtKB-EC"/>
</dbReference>
<keyword evidence="1 9" id="KW-0808">Transferase</keyword>
<evidence type="ECO:0000259" key="7">
    <source>
        <dbReference type="PROSITE" id="PS51671"/>
    </source>
</evidence>